<dbReference type="InterPro" id="IPR052025">
    <property type="entry name" value="Xyloglucanase_GH74"/>
</dbReference>
<dbReference type="GO" id="GO:0016798">
    <property type="term" value="F:hydrolase activity, acting on glycosyl bonds"/>
    <property type="evidence" value="ECO:0007669"/>
    <property type="project" value="UniProtKB-KW"/>
</dbReference>
<dbReference type="Gene3D" id="2.130.10.10">
    <property type="entry name" value="YVTN repeat-like/Quinoprotein amine dehydrogenase"/>
    <property type="match status" value="1"/>
</dbReference>
<name>A0ABT8HZY5_9BACL</name>
<evidence type="ECO:0000313" key="1">
    <source>
        <dbReference type="EMBL" id="MDN4526332.1"/>
    </source>
</evidence>
<dbReference type="CDD" id="cd15482">
    <property type="entry name" value="Sialidase_non-viral"/>
    <property type="match status" value="1"/>
</dbReference>
<dbReference type="Proteomes" id="UP001172721">
    <property type="component" value="Unassembled WGS sequence"/>
</dbReference>
<dbReference type="PANTHER" id="PTHR43739">
    <property type="entry name" value="XYLOGLUCANASE (EUROFUNG)"/>
    <property type="match status" value="1"/>
</dbReference>
<proteinExistence type="predicted"/>
<comment type="caution">
    <text evidence="1">The sequence shown here is derived from an EMBL/GenBank/DDBJ whole genome shotgun (WGS) entry which is preliminary data.</text>
</comment>
<dbReference type="InterPro" id="IPR015943">
    <property type="entry name" value="WD40/YVTN_repeat-like_dom_sf"/>
</dbReference>
<reference evidence="1" key="1">
    <citation type="submission" date="2023-07" db="EMBL/GenBank/DDBJ databases">
        <title>Fictibacillus sp. isolated from freshwater pond.</title>
        <authorList>
            <person name="Kirdat K."/>
            <person name="Bhat A."/>
            <person name="Mourya A."/>
            <person name="Yadav A."/>
        </authorList>
    </citation>
    <scope>NUCLEOTIDE SEQUENCE</scope>
    <source>
        <strain evidence="1">NE201</strain>
    </source>
</reference>
<organism evidence="1 2">
    <name type="scientific">Fictibacillus fluitans</name>
    <dbReference type="NCBI Taxonomy" id="3058422"/>
    <lineage>
        <taxon>Bacteria</taxon>
        <taxon>Bacillati</taxon>
        <taxon>Bacillota</taxon>
        <taxon>Bacilli</taxon>
        <taxon>Bacillales</taxon>
        <taxon>Fictibacillaceae</taxon>
        <taxon>Fictibacillus</taxon>
    </lineage>
</organism>
<protein>
    <submittedName>
        <fullName evidence="1">Sialidase family protein</fullName>
        <ecNumber evidence="1">3.2.1.-</ecNumber>
    </submittedName>
</protein>
<keyword evidence="1" id="KW-0378">Hydrolase</keyword>
<keyword evidence="2" id="KW-1185">Reference proteome</keyword>
<gene>
    <name evidence="1" type="ORF">QYB97_17745</name>
</gene>
<keyword evidence="1" id="KW-0326">Glycosidase</keyword>
<dbReference type="PANTHER" id="PTHR43739:SF5">
    <property type="entry name" value="EXO-ALPHA-SIALIDASE"/>
    <property type="match status" value="1"/>
</dbReference>
<evidence type="ECO:0000313" key="2">
    <source>
        <dbReference type="Proteomes" id="UP001172721"/>
    </source>
</evidence>
<dbReference type="EMBL" id="JAUHTR010000010">
    <property type="protein sequence ID" value="MDN4526332.1"/>
    <property type="molecule type" value="Genomic_DNA"/>
</dbReference>
<dbReference type="EC" id="3.2.1.-" evidence="1"/>
<sequence length="351" mass="39389">MKTFFLGLEDRLLIVKEENGAYSSESRLHGTQPTHLAIDSLNSMLIYCSTFGHGLWRSIDGGETWTAIGKVTSYHQPDHGKGIRSPHVTFVASQPDKEGNVWAGTEPSAIYYSEDKGESWRECKSVQNLKSKVNWQFPPRPYTSHVRWITPSYTDPSAVSVSIEFGALIRSFDGGHTWKDRPFGSPLDAHTLLAHPNQPGTLYAACGDGFMIKGHSYAESHDDGETWNYDSEGLEEHPYLYNMVLHPHDPNEKLVAAAASPSTGHHASLFSTIYRKQGDQKWEELSDGVECEGAYLAALAADQKDPGCFYAFNNFGMYRLNAGERHWSQLPVEWETEFRNQHPSFLILKTS</sequence>
<dbReference type="RefSeq" id="WP_301167357.1">
    <property type="nucleotide sequence ID" value="NZ_JAUHTR010000010.1"/>
</dbReference>
<accession>A0ABT8HZY5</accession>
<dbReference type="SUPFAM" id="SSF110296">
    <property type="entry name" value="Oligoxyloglucan reducing end-specific cellobiohydrolase"/>
    <property type="match status" value="1"/>
</dbReference>